<dbReference type="Pfam" id="PF25889">
    <property type="entry name" value="WHD_Fungal_DR"/>
    <property type="match status" value="1"/>
</dbReference>
<organism evidence="5 6">
    <name type="scientific">Hesseltinella vesiculosa</name>
    <dbReference type="NCBI Taxonomy" id="101127"/>
    <lineage>
        <taxon>Eukaryota</taxon>
        <taxon>Fungi</taxon>
        <taxon>Fungi incertae sedis</taxon>
        <taxon>Mucoromycota</taxon>
        <taxon>Mucoromycotina</taxon>
        <taxon>Mucoromycetes</taxon>
        <taxon>Mucorales</taxon>
        <taxon>Cunninghamellaceae</taxon>
        <taxon>Hesseltinella</taxon>
    </lineage>
</organism>
<gene>
    <name evidence="5" type="ORF">DM01DRAFT_249529</name>
</gene>
<dbReference type="EMBL" id="MCGT01000045">
    <property type="protein sequence ID" value="ORX44931.1"/>
    <property type="molecule type" value="Genomic_DNA"/>
</dbReference>
<feature type="compositionally biased region" description="Polar residues" evidence="2">
    <location>
        <begin position="434"/>
        <end position="444"/>
    </location>
</feature>
<dbReference type="OrthoDB" id="196547at2759"/>
<feature type="domain" description="RGS" evidence="3">
    <location>
        <begin position="448"/>
        <end position="591"/>
    </location>
</feature>
<dbReference type="STRING" id="101127.A0A1X2G4P3"/>
<feature type="non-terminal residue" evidence="5">
    <location>
        <position position="591"/>
    </location>
</feature>
<sequence>SMDSQGYTSVMKFTVDGRPYIKDVHDLFGALITQVKFDTHRYLFRNYDNTITSEEALSVLANLQFTRSIKVPDPEDPYRLITTITTTTFNMERSVAKALCQQFLAARLMVNAVDPSNRTFRDRGFWQITPKGLIVLNEFCRQTDKDHYMLRQFPVDGLLLVPLDRYDDDQLCLNRQNMAALFRTMMDGLSVSSTNHKDDTSTSSLSSTTTTSSSSTTTGSHYRSKDDQSQSQSKRRTEKTSYATTKRNSVVSMRQSQNGLPTMSKSKSDSSSSSAKKTRKIFSSQLCCDWLVAFCMLATREEAELVTSEFLRHGWLECQNKDTDVSSITASKGTLLVVTNKGRTLLLTDPSPSSNKSIAPTAASVPTAAPALNLTTPNLGPSLHPLSPSPGASPVPTALKSRLGAAGPADNSSPMLRSFTTRPSSSAMDHAPTQMASRQQQQEGNSARLMIVLNDPQLRSLFKDFLQQNFCAENLDFWIDYTNLRRKCKTQNPALASQSQKDLLEDAYVIWSNYLSPGAKWELNVDNDLQQEMARLVKSMIKFVPGDYAPTMINTSSQSNSQCLRTMLKRFDRVEEQVCRLMASDSVPKFV</sequence>
<dbReference type="InterPro" id="IPR000591">
    <property type="entry name" value="DEP_dom"/>
</dbReference>
<dbReference type="InterPro" id="IPR036388">
    <property type="entry name" value="WH-like_DNA-bd_sf"/>
</dbReference>
<protein>
    <recommendedName>
        <fullName evidence="7">Regulator of G protein signaling superfamily</fullName>
    </recommendedName>
</protein>
<feature type="compositionally biased region" description="Polar residues" evidence="2">
    <location>
        <begin position="240"/>
        <end position="263"/>
    </location>
</feature>
<dbReference type="PANTHER" id="PTHR10845">
    <property type="entry name" value="REGULATOR OF G PROTEIN SIGNALING"/>
    <property type="match status" value="1"/>
</dbReference>
<feature type="compositionally biased region" description="Polar residues" evidence="2">
    <location>
        <begin position="410"/>
        <end position="427"/>
    </location>
</feature>
<dbReference type="Pfam" id="PF00615">
    <property type="entry name" value="RGS"/>
    <property type="match status" value="1"/>
</dbReference>
<evidence type="ECO:0000313" key="6">
    <source>
        <dbReference type="Proteomes" id="UP000242146"/>
    </source>
</evidence>
<accession>A0A1X2G4P3</accession>
<evidence type="ECO:0000259" key="3">
    <source>
        <dbReference type="PROSITE" id="PS50132"/>
    </source>
</evidence>
<feature type="compositionally biased region" description="Low complexity" evidence="2">
    <location>
        <begin position="372"/>
        <end position="386"/>
    </location>
</feature>
<keyword evidence="6" id="KW-1185">Reference proteome</keyword>
<evidence type="ECO:0000256" key="2">
    <source>
        <dbReference type="SAM" id="MobiDB-lite"/>
    </source>
</evidence>
<reference evidence="5 6" key="1">
    <citation type="submission" date="2016-07" db="EMBL/GenBank/DDBJ databases">
        <title>Pervasive Adenine N6-methylation of Active Genes in Fungi.</title>
        <authorList>
            <consortium name="DOE Joint Genome Institute"/>
            <person name="Mondo S.J."/>
            <person name="Dannebaum R.O."/>
            <person name="Kuo R.C."/>
            <person name="Labutti K."/>
            <person name="Haridas S."/>
            <person name="Kuo A."/>
            <person name="Salamov A."/>
            <person name="Ahrendt S.R."/>
            <person name="Lipzen A."/>
            <person name="Sullivan W."/>
            <person name="Andreopoulos W.B."/>
            <person name="Clum A."/>
            <person name="Lindquist E."/>
            <person name="Daum C."/>
            <person name="Ramamoorthy G.K."/>
            <person name="Gryganskyi A."/>
            <person name="Culley D."/>
            <person name="Magnuson J.K."/>
            <person name="James T.Y."/>
            <person name="O'Malley M.A."/>
            <person name="Stajich J.E."/>
            <person name="Spatafora J.W."/>
            <person name="Visel A."/>
            <person name="Grigoriev I.V."/>
        </authorList>
    </citation>
    <scope>NUCLEOTIDE SEQUENCE [LARGE SCALE GENOMIC DNA]</scope>
    <source>
        <strain evidence="5 6">NRRL 3301</strain>
    </source>
</reference>
<evidence type="ECO:0000256" key="1">
    <source>
        <dbReference type="ARBA" id="ARBA00022700"/>
    </source>
</evidence>
<dbReference type="SMART" id="SM00049">
    <property type="entry name" value="DEP"/>
    <property type="match status" value="1"/>
</dbReference>
<name>A0A1X2G4P3_9FUNG</name>
<dbReference type="SMART" id="SM00315">
    <property type="entry name" value="RGS"/>
    <property type="match status" value="1"/>
</dbReference>
<dbReference type="Proteomes" id="UP000242146">
    <property type="component" value="Unassembled WGS sequence"/>
</dbReference>
<dbReference type="Gene3D" id="1.10.167.10">
    <property type="entry name" value="Regulator of G-protein Signalling 4, domain 2"/>
    <property type="match status" value="1"/>
</dbReference>
<evidence type="ECO:0000259" key="4">
    <source>
        <dbReference type="PROSITE" id="PS50186"/>
    </source>
</evidence>
<dbReference type="InterPro" id="IPR044926">
    <property type="entry name" value="RGS_subdomain_2"/>
</dbReference>
<feature type="region of interest" description="Disordered" evidence="2">
    <location>
        <begin position="192"/>
        <end position="274"/>
    </location>
</feature>
<evidence type="ECO:0008006" key="7">
    <source>
        <dbReference type="Google" id="ProtNLM"/>
    </source>
</evidence>
<proteinExistence type="predicted"/>
<feature type="non-terminal residue" evidence="5">
    <location>
        <position position="1"/>
    </location>
</feature>
<dbReference type="InterPro" id="IPR058855">
    <property type="entry name" value="RGS1/SST2-like_Fungal-DR"/>
</dbReference>
<dbReference type="AlphaFoldDB" id="A0A1X2G4P3"/>
<keyword evidence="1" id="KW-0734">Signal transduction inhibitor</keyword>
<feature type="domain" description="DEP" evidence="4">
    <location>
        <begin position="256"/>
        <end position="340"/>
    </location>
</feature>
<dbReference type="InterPro" id="IPR016137">
    <property type="entry name" value="RGS"/>
</dbReference>
<evidence type="ECO:0000313" key="5">
    <source>
        <dbReference type="EMBL" id="ORX44931.1"/>
    </source>
</evidence>
<dbReference type="PANTHER" id="PTHR10845:SF192">
    <property type="entry name" value="DOUBLE HIT, ISOFORM B"/>
    <property type="match status" value="1"/>
</dbReference>
<dbReference type="GO" id="GO:0009968">
    <property type="term" value="P:negative regulation of signal transduction"/>
    <property type="evidence" value="ECO:0007669"/>
    <property type="project" value="UniProtKB-KW"/>
</dbReference>
<dbReference type="GO" id="GO:0035556">
    <property type="term" value="P:intracellular signal transduction"/>
    <property type="evidence" value="ECO:0007669"/>
    <property type="project" value="InterPro"/>
</dbReference>
<feature type="region of interest" description="Disordered" evidence="2">
    <location>
        <begin position="372"/>
        <end position="444"/>
    </location>
</feature>
<dbReference type="InterPro" id="IPR036305">
    <property type="entry name" value="RGS_sf"/>
</dbReference>
<dbReference type="SUPFAM" id="SSF48097">
    <property type="entry name" value="Regulator of G-protein signaling, RGS"/>
    <property type="match status" value="1"/>
</dbReference>
<dbReference type="PROSITE" id="PS50132">
    <property type="entry name" value="RGS"/>
    <property type="match status" value="1"/>
</dbReference>
<comment type="caution">
    <text evidence="5">The sequence shown here is derived from an EMBL/GenBank/DDBJ whole genome shotgun (WGS) entry which is preliminary data.</text>
</comment>
<feature type="compositionally biased region" description="Low complexity" evidence="2">
    <location>
        <begin position="201"/>
        <end position="218"/>
    </location>
</feature>
<dbReference type="PROSITE" id="PS50186">
    <property type="entry name" value="DEP"/>
    <property type="match status" value="1"/>
</dbReference>
<dbReference type="Gene3D" id="1.10.10.10">
    <property type="entry name" value="Winged helix-like DNA-binding domain superfamily/Winged helix DNA-binding domain"/>
    <property type="match status" value="1"/>
</dbReference>